<evidence type="ECO:0008006" key="4">
    <source>
        <dbReference type="Google" id="ProtNLM"/>
    </source>
</evidence>
<keyword evidence="1" id="KW-0853">WD repeat</keyword>
<proteinExistence type="predicted"/>
<keyword evidence="3" id="KW-1185">Reference proteome</keyword>
<protein>
    <recommendedName>
        <fullName evidence="4">WD40 repeat-like protein</fullName>
    </recommendedName>
</protein>
<feature type="repeat" description="WD" evidence="1">
    <location>
        <begin position="225"/>
        <end position="267"/>
    </location>
</feature>
<dbReference type="InterPro" id="IPR001680">
    <property type="entry name" value="WD40_rpt"/>
</dbReference>
<dbReference type="PANTHER" id="PTHR47822">
    <property type="entry name" value="CARBOHYDRATE BINDING DOMAIN CONTAINING PROTEIN"/>
    <property type="match status" value="1"/>
</dbReference>
<sequence length="413" mass="43778">MAAARISRQFGSASSLSGSISSLAASSALSRDRSRDRLDAARKGGGLVAAKKKMGSLGNLVGKRDSTAVGQLRPRAPAIKESSEVYTVKFSLDDEYIAVGLGDAQISILSTRTNERLHTLTPDNLSADLPCTSIAFRPEAPSYKNKNVLAAAYASGDIIHWHTTSNQEISRINEGENQPYVVTYNISGSQFATGGSDCAVRLYDGEGMHPIATMKNGTGGLAAETAGHSNRIFAVKFHPTDPNCLISAGWDNTVQIWDPRVARSVRSFYGPHICGDALDFLPGTATGGLNGSMLVCGSYRKNDALQIWSFAEGALVETIPWTHADNPDPQTSLLYSVGASASGKYIVAAGGSSAQCKVFSTTSKRPVGMVTNLPGTIYSAAMSHDEKMVAFGGSDLGVWSFEIDPIGLTDFMY</sequence>
<gene>
    <name evidence="2" type="ORF">HDU87_000721</name>
</gene>
<dbReference type="PROSITE" id="PS50294">
    <property type="entry name" value="WD_REPEATS_REGION"/>
    <property type="match status" value="1"/>
</dbReference>
<name>A0AAD5XU56_9FUNG</name>
<dbReference type="PROSITE" id="PS50082">
    <property type="entry name" value="WD_REPEATS_2"/>
    <property type="match status" value="1"/>
</dbReference>
<dbReference type="SMART" id="SM00320">
    <property type="entry name" value="WD40"/>
    <property type="match status" value="6"/>
</dbReference>
<evidence type="ECO:0000256" key="1">
    <source>
        <dbReference type="PROSITE-ProRule" id="PRU00221"/>
    </source>
</evidence>
<reference evidence="2" key="1">
    <citation type="submission" date="2020-05" db="EMBL/GenBank/DDBJ databases">
        <title>Phylogenomic resolution of chytrid fungi.</title>
        <authorList>
            <person name="Stajich J.E."/>
            <person name="Amses K."/>
            <person name="Simmons R."/>
            <person name="Seto K."/>
            <person name="Myers J."/>
            <person name="Bonds A."/>
            <person name="Quandt C.A."/>
            <person name="Barry K."/>
            <person name="Liu P."/>
            <person name="Grigoriev I."/>
            <person name="Longcore J.E."/>
            <person name="James T.Y."/>
        </authorList>
    </citation>
    <scope>NUCLEOTIDE SEQUENCE</scope>
    <source>
        <strain evidence="2">JEL0379</strain>
    </source>
</reference>
<dbReference type="Proteomes" id="UP001212152">
    <property type="component" value="Unassembled WGS sequence"/>
</dbReference>
<dbReference type="Gene3D" id="2.130.10.10">
    <property type="entry name" value="YVTN repeat-like/Quinoprotein amine dehydrogenase"/>
    <property type="match status" value="2"/>
</dbReference>
<dbReference type="InterPro" id="IPR015943">
    <property type="entry name" value="WD40/YVTN_repeat-like_dom_sf"/>
</dbReference>
<evidence type="ECO:0000313" key="2">
    <source>
        <dbReference type="EMBL" id="KAJ3181703.1"/>
    </source>
</evidence>
<dbReference type="Pfam" id="PF00400">
    <property type="entry name" value="WD40"/>
    <property type="match status" value="1"/>
</dbReference>
<dbReference type="PANTHER" id="PTHR47822:SF2">
    <property type="entry name" value="F-BOX AND WD-40 DOMAIN PROTEIN 7"/>
    <property type="match status" value="1"/>
</dbReference>
<comment type="caution">
    <text evidence="2">The sequence shown here is derived from an EMBL/GenBank/DDBJ whole genome shotgun (WGS) entry which is preliminary data.</text>
</comment>
<organism evidence="2 3">
    <name type="scientific">Geranomyces variabilis</name>
    <dbReference type="NCBI Taxonomy" id="109894"/>
    <lineage>
        <taxon>Eukaryota</taxon>
        <taxon>Fungi</taxon>
        <taxon>Fungi incertae sedis</taxon>
        <taxon>Chytridiomycota</taxon>
        <taxon>Chytridiomycota incertae sedis</taxon>
        <taxon>Chytridiomycetes</taxon>
        <taxon>Spizellomycetales</taxon>
        <taxon>Powellomycetaceae</taxon>
        <taxon>Geranomyces</taxon>
    </lineage>
</organism>
<evidence type="ECO:0000313" key="3">
    <source>
        <dbReference type="Proteomes" id="UP001212152"/>
    </source>
</evidence>
<dbReference type="EMBL" id="JADGJQ010000011">
    <property type="protein sequence ID" value="KAJ3181703.1"/>
    <property type="molecule type" value="Genomic_DNA"/>
</dbReference>
<dbReference type="SUPFAM" id="SSF50978">
    <property type="entry name" value="WD40 repeat-like"/>
    <property type="match status" value="1"/>
</dbReference>
<dbReference type="InterPro" id="IPR036322">
    <property type="entry name" value="WD40_repeat_dom_sf"/>
</dbReference>
<accession>A0AAD5XU56</accession>
<dbReference type="AlphaFoldDB" id="A0AAD5XU56"/>